<keyword evidence="7" id="KW-1185">Reference proteome</keyword>
<dbReference type="KEGG" id="bacg:D2962_05140"/>
<dbReference type="PANTHER" id="PTHR43095">
    <property type="entry name" value="SUGAR KINASE"/>
    <property type="match status" value="1"/>
</dbReference>
<evidence type="ECO:0000256" key="1">
    <source>
        <dbReference type="ARBA" id="ARBA00009156"/>
    </source>
</evidence>
<dbReference type="EMBL" id="CP033169">
    <property type="protein sequence ID" value="AYO30078.1"/>
    <property type="molecule type" value="Genomic_DNA"/>
</dbReference>
<dbReference type="GO" id="GO:0005975">
    <property type="term" value="P:carbohydrate metabolic process"/>
    <property type="evidence" value="ECO:0007669"/>
    <property type="project" value="InterPro"/>
</dbReference>
<dbReference type="PIRSF" id="PIRSF000538">
    <property type="entry name" value="GlpK"/>
    <property type="match status" value="1"/>
</dbReference>
<dbReference type="AlphaFoldDB" id="A0A3G2R4N0"/>
<evidence type="ECO:0000259" key="5">
    <source>
        <dbReference type="Pfam" id="PF02782"/>
    </source>
</evidence>
<feature type="domain" description="Carbohydrate kinase FGGY N-terminal" evidence="4">
    <location>
        <begin position="10"/>
        <end position="254"/>
    </location>
</feature>
<dbReference type="CDD" id="cd07783">
    <property type="entry name" value="ASKHA_NBD_FGGY_SePSK_AtXK1-like"/>
    <property type="match status" value="1"/>
</dbReference>
<dbReference type="Pfam" id="PF00370">
    <property type="entry name" value="FGGY_N"/>
    <property type="match status" value="1"/>
</dbReference>
<dbReference type="InterPro" id="IPR018484">
    <property type="entry name" value="FGGY_N"/>
</dbReference>
<gene>
    <name evidence="6" type="ORF">D2962_05140</name>
</gene>
<dbReference type="Gene3D" id="3.30.420.40">
    <property type="match status" value="2"/>
</dbReference>
<organism evidence="6 7">
    <name type="scientific">Biomaibacter acetigenes</name>
    <dbReference type="NCBI Taxonomy" id="2316383"/>
    <lineage>
        <taxon>Bacteria</taxon>
        <taxon>Bacillati</taxon>
        <taxon>Bacillota</taxon>
        <taxon>Clostridia</taxon>
        <taxon>Thermosediminibacterales</taxon>
        <taxon>Tepidanaerobacteraceae</taxon>
        <taxon>Biomaibacter</taxon>
    </lineage>
</organism>
<reference evidence="6 7" key="1">
    <citation type="submission" date="2018-10" db="EMBL/GenBank/DDBJ databases">
        <authorList>
            <person name="Zhang X."/>
        </authorList>
    </citation>
    <scope>NUCLEOTIDE SEQUENCE [LARGE SCALE GENOMIC DNA]</scope>
    <source>
        <strain evidence="6 7">SK-G1</strain>
    </source>
</reference>
<dbReference type="InterPro" id="IPR000577">
    <property type="entry name" value="Carb_kinase_FGGY"/>
</dbReference>
<keyword evidence="3" id="KW-0418">Kinase</keyword>
<comment type="similarity">
    <text evidence="1">Belongs to the FGGY kinase family.</text>
</comment>
<keyword evidence="2" id="KW-0808">Transferase</keyword>
<dbReference type="InterPro" id="IPR050406">
    <property type="entry name" value="FGGY_Carb_Kinase"/>
</dbReference>
<dbReference type="SUPFAM" id="SSF53067">
    <property type="entry name" value="Actin-like ATPase domain"/>
    <property type="match status" value="2"/>
</dbReference>
<dbReference type="Proteomes" id="UP000280960">
    <property type="component" value="Chromosome"/>
</dbReference>
<evidence type="ECO:0000313" key="7">
    <source>
        <dbReference type="Proteomes" id="UP000280960"/>
    </source>
</evidence>
<evidence type="ECO:0000313" key="6">
    <source>
        <dbReference type="EMBL" id="AYO30078.1"/>
    </source>
</evidence>
<proteinExistence type="inferred from homology"/>
<evidence type="ECO:0000256" key="2">
    <source>
        <dbReference type="ARBA" id="ARBA00022679"/>
    </source>
</evidence>
<evidence type="ECO:0000259" key="4">
    <source>
        <dbReference type="Pfam" id="PF00370"/>
    </source>
</evidence>
<dbReference type="GO" id="GO:0016301">
    <property type="term" value="F:kinase activity"/>
    <property type="evidence" value="ECO:0007669"/>
    <property type="project" value="UniProtKB-KW"/>
</dbReference>
<dbReference type="InterPro" id="IPR018485">
    <property type="entry name" value="FGGY_C"/>
</dbReference>
<name>A0A3G2R4N0_9FIRM</name>
<evidence type="ECO:0000256" key="3">
    <source>
        <dbReference type="ARBA" id="ARBA00022777"/>
    </source>
</evidence>
<dbReference type="InterPro" id="IPR043129">
    <property type="entry name" value="ATPase_NBD"/>
</dbReference>
<evidence type="ECO:0008006" key="8">
    <source>
        <dbReference type="Google" id="ProtNLM"/>
    </source>
</evidence>
<feature type="domain" description="Carbohydrate kinase FGGY C-terminal" evidence="5">
    <location>
        <begin position="268"/>
        <end position="441"/>
    </location>
</feature>
<accession>A0A3G2R4N0</accession>
<protein>
    <recommendedName>
        <fullName evidence="8">Carbohydrate kinase</fullName>
    </recommendedName>
</protein>
<dbReference type="Pfam" id="PF02782">
    <property type="entry name" value="FGGY_C"/>
    <property type="match status" value="1"/>
</dbReference>
<sequence>MNFLGEFYMIVIGIDVGTQGIRTIAVNENGKKICIAHEELQPSMSSNSGWKEQNPGDWKRVFRTCFKKLVEGIKSQGHSLSEVMAISVDGTSGTILPVDKEKKPLMNAIMYNDSRAGQETGKIKAIAAGFSDKVGYSFNSSFALPKILWIKENLPEVYQNTWKFIHQTDFIIGLLTGIYDITDHSNALKTGFDLVDYKWPESIIEKLDLDMGKFSQVVRPGDKISNISRDFAGESGLSADTIVVAGMTDGCAGQVASGAVKEGTWNSILGTTLVVKGITKNLIKDRQGRIYSHLHPEGFWMPGGASNTGGECLEKVFPDIDYKEWDLKAERYFPTNLIVYPLVKKGERFPFIRPEAEGFIDGKPKDEVELYAGYIEGVGLFERLCYDTLSDLGATVSDEIYVTGGGTKSRIWMKLRASILNKTLLMPEISDPCMGSAVMAASKTIYNNVMEAAANMVKPGEIIAPVPEFVKIYEQKYGDFRNLMRRKGYID</sequence>